<feature type="compositionally biased region" description="Gly residues" evidence="1">
    <location>
        <begin position="429"/>
        <end position="439"/>
    </location>
</feature>
<feature type="compositionally biased region" description="Basic and acidic residues" evidence="1">
    <location>
        <begin position="294"/>
        <end position="306"/>
    </location>
</feature>
<feature type="region of interest" description="Disordered" evidence="1">
    <location>
        <begin position="111"/>
        <end position="157"/>
    </location>
</feature>
<gene>
    <name evidence="2" type="ORF">F1188_05460</name>
</gene>
<dbReference type="OrthoDB" id="7182023at2"/>
<organism evidence="2 3">
    <name type="scientific">Roseospira marina</name>
    <dbReference type="NCBI Taxonomy" id="140057"/>
    <lineage>
        <taxon>Bacteria</taxon>
        <taxon>Pseudomonadati</taxon>
        <taxon>Pseudomonadota</taxon>
        <taxon>Alphaproteobacteria</taxon>
        <taxon>Rhodospirillales</taxon>
        <taxon>Rhodospirillaceae</taxon>
        <taxon>Roseospira</taxon>
    </lineage>
</organism>
<feature type="compositionally biased region" description="Polar residues" evidence="1">
    <location>
        <begin position="276"/>
        <end position="293"/>
    </location>
</feature>
<keyword evidence="3" id="KW-1185">Reference proteome</keyword>
<evidence type="ECO:0000256" key="1">
    <source>
        <dbReference type="SAM" id="MobiDB-lite"/>
    </source>
</evidence>
<dbReference type="Proteomes" id="UP000324065">
    <property type="component" value="Unassembled WGS sequence"/>
</dbReference>
<dbReference type="EMBL" id="VWPJ01000003">
    <property type="protein sequence ID" value="KAA5606777.1"/>
    <property type="molecule type" value="Genomic_DNA"/>
</dbReference>
<feature type="region of interest" description="Disordered" evidence="1">
    <location>
        <begin position="369"/>
        <end position="444"/>
    </location>
</feature>
<comment type="caution">
    <text evidence="2">The sequence shown here is derived from an EMBL/GenBank/DDBJ whole genome shotgun (WGS) entry which is preliminary data.</text>
</comment>
<evidence type="ECO:0000313" key="2">
    <source>
        <dbReference type="EMBL" id="KAA5606777.1"/>
    </source>
</evidence>
<feature type="region of interest" description="Disordered" evidence="1">
    <location>
        <begin position="276"/>
        <end position="354"/>
    </location>
</feature>
<name>A0A5M6IFW5_9PROT</name>
<evidence type="ECO:0000313" key="3">
    <source>
        <dbReference type="Proteomes" id="UP000324065"/>
    </source>
</evidence>
<feature type="compositionally biased region" description="Low complexity" evidence="1">
    <location>
        <begin position="411"/>
        <end position="428"/>
    </location>
</feature>
<proteinExistence type="predicted"/>
<accession>A0A5M6IFW5</accession>
<protein>
    <submittedName>
        <fullName evidence="2">Uncharacterized protein</fullName>
    </submittedName>
</protein>
<feature type="compositionally biased region" description="Low complexity" evidence="1">
    <location>
        <begin position="185"/>
        <end position="199"/>
    </location>
</feature>
<sequence length="599" mass="60024">MVASLVSMPEFLRSRTARTPNGPWTNQELAELSRVVNLLARAGLTVETDSGMTDEGDPWFVFANPNTGDVIAHLARIDGRFVAAGANAGVVLDGRDFRDVVDKIMASQPLAFGQPQAPSERPSSRAYRRDEAAPTGMGLGERLTPRDTNAESGSGSNVTTLFTHPSIVLAAFVATALMHGRKSGDSGTSSSTTGPTTKGALDARSSAPNARAQLTDTLTSLAVSESAAGGNAGTGGFMLHSTGMASAVAIVVAAATPISSGADGSGTTMLATLSHALTGNGSGDESANQTGSADDSHAQGRDDPTHSPRPFDSLSAGPRADGGEAASVQTARSVGDGPAAHHGHPDGDPGAPDTLVDADLFLVALKAESRDRNAEPSAPHPTGDGSSSDAASADGAHDGDAGSGTSTQGNAGRATTVASAATTAPSDGSGAGDDGGGGSTAVANAGNTAGSEAFSITVWIESPTDSENQLALNDATSETDGGGTHDTPACEFGAGPLDTIEPTDALLLIYQSAARPTHGAPIGDTPDVGGAGGQDIVYAGGLLQVDTFDPIHDTLSITGEPATQAFYQVIATYDGVEFRFDADNIVTLTGVGLEDLGFA</sequence>
<dbReference type="RefSeq" id="WP_150061378.1">
    <property type="nucleotide sequence ID" value="NZ_JACHII010000005.1"/>
</dbReference>
<feature type="region of interest" description="Disordered" evidence="1">
    <location>
        <begin position="474"/>
        <end position="493"/>
    </location>
</feature>
<feature type="compositionally biased region" description="Low complexity" evidence="1">
    <location>
        <begin position="383"/>
        <end position="394"/>
    </location>
</feature>
<feature type="region of interest" description="Disordered" evidence="1">
    <location>
        <begin position="180"/>
        <end position="207"/>
    </location>
</feature>
<reference evidence="2 3" key="1">
    <citation type="submission" date="2019-09" db="EMBL/GenBank/DDBJ databases">
        <title>Genome sequence of Roseospira marina, one of the more divergent members of the non-sulfur purple photosynthetic bacterial family, the Rhodospirillaceae.</title>
        <authorList>
            <person name="Meyer T."/>
            <person name="Kyndt J."/>
        </authorList>
    </citation>
    <scope>NUCLEOTIDE SEQUENCE [LARGE SCALE GENOMIC DNA]</scope>
    <source>
        <strain evidence="2 3">DSM 15113</strain>
    </source>
</reference>
<dbReference type="AlphaFoldDB" id="A0A5M6IFW5"/>